<dbReference type="InterPro" id="IPR052740">
    <property type="entry name" value="CE4"/>
</dbReference>
<dbReference type="SUPFAM" id="SSF88713">
    <property type="entry name" value="Glycoside hydrolase/deacetylase"/>
    <property type="match status" value="1"/>
</dbReference>
<dbReference type="PANTHER" id="PTHR45985:SF3">
    <property type="entry name" value="CHITIN DEACETYLASE-LIKE 4"/>
    <property type="match status" value="1"/>
</dbReference>
<dbReference type="PANTHER" id="PTHR45985">
    <property type="match status" value="1"/>
</dbReference>
<dbReference type="STRING" id="1754191.A0A1Y1VMC9"/>
<reference evidence="2 3" key="2">
    <citation type="submission" date="2016-08" db="EMBL/GenBank/DDBJ databases">
        <title>Pervasive Adenine N6-methylation of Active Genes in Fungi.</title>
        <authorList>
            <consortium name="DOE Joint Genome Institute"/>
            <person name="Mondo S.J."/>
            <person name="Dannebaum R.O."/>
            <person name="Kuo R.C."/>
            <person name="Labutti K."/>
            <person name="Haridas S."/>
            <person name="Kuo A."/>
            <person name="Salamov A."/>
            <person name="Ahrendt S.R."/>
            <person name="Lipzen A."/>
            <person name="Sullivan W."/>
            <person name="Andreopoulos W.B."/>
            <person name="Clum A."/>
            <person name="Lindquist E."/>
            <person name="Daum C."/>
            <person name="Ramamoorthy G.K."/>
            <person name="Gryganskyi A."/>
            <person name="Culley D."/>
            <person name="Magnuson J.K."/>
            <person name="James T.Y."/>
            <person name="O'Malley M.A."/>
            <person name="Stajich J.E."/>
            <person name="Spatafora J.W."/>
            <person name="Visel A."/>
            <person name="Grigoriev I.V."/>
        </authorList>
    </citation>
    <scope>NUCLEOTIDE SEQUENCE [LARGE SCALE GENOMIC DNA]</scope>
    <source>
        <strain evidence="3">finn</strain>
    </source>
</reference>
<evidence type="ECO:0000256" key="1">
    <source>
        <dbReference type="SAM" id="SignalP"/>
    </source>
</evidence>
<gene>
    <name evidence="2" type="ORF">BCR36DRAFT_579499</name>
</gene>
<keyword evidence="1" id="KW-0732">Signal</keyword>
<protein>
    <submittedName>
        <fullName evidence="2">Uncharacterized protein</fullName>
    </submittedName>
</protein>
<name>A0A1Y1VMC9_9FUNG</name>
<dbReference type="InterPro" id="IPR011330">
    <property type="entry name" value="Glyco_hydro/deAcase_b/a-brl"/>
</dbReference>
<feature type="signal peptide" evidence="1">
    <location>
        <begin position="1"/>
        <end position="23"/>
    </location>
</feature>
<organism evidence="2 3">
    <name type="scientific">Piromyces finnis</name>
    <dbReference type="NCBI Taxonomy" id="1754191"/>
    <lineage>
        <taxon>Eukaryota</taxon>
        <taxon>Fungi</taxon>
        <taxon>Fungi incertae sedis</taxon>
        <taxon>Chytridiomycota</taxon>
        <taxon>Chytridiomycota incertae sedis</taxon>
        <taxon>Neocallimastigomycetes</taxon>
        <taxon>Neocallimastigales</taxon>
        <taxon>Neocallimastigaceae</taxon>
        <taxon>Piromyces</taxon>
    </lineage>
</organism>
<dbReference type="Gene3D" id="3.20.20.370">
    <property type="entry name" value="Glycoside hydrolase/deacetylase"/>
    <property type="match status" value="1"/>
</dbReference>
<comment type="caution">
    <text evidence="2">The sequence shown here is derived from an EMBL/GenBank/DDBJ whole genome shotgun (WGS) entry which is preliminary data.</text>
</comment>
<sequence length="455" mass="52770">MHITVSLLFSIILYNTFISEFFAYSITTREKRDIINKRLKYIRTKRAPIDNSYHCDEDNCKLPKCKCFSENNPGSLKTKDIPQFVLISIDGSLTNKSIKYQNQITENVMSPNGCPAMITNFATDENSDFFEIESAYVKNNEIAFNLNETESKIITPKMVNSLRDLVEKFTNIDKKEIIGFRYTGNERLKVNIYHDICDLEYLYDSSFSISPLNNFWPFTLDYGIPTEFNSKSLISGVYPELWEIPIYELLNPDNSTFAIWEPNVSSNGKLLEILKNNFLNLHYNNNRIPFTMPLTKQWLEQDKRIETINEFLKWIVDETNNDTYFINYSQLIEWMKNPVKLDNINKSGIFKCENNRKISCKNPNLCLYKSASFKTCKECPIQNPYLEANLDDIPELSSECNKKVPEDGCGNGVWECGCQCLNNDNNLDGYCLDEFGKCTIPKVYKENVGYICENQ</sequence>
<dbReference type="GO" id="GO:0005975">
    <property type="term" value="P:carbohydrate metabolic process"/>
    <property type="evidence" value="ECO:0007669"/>
    <property type="project" value="InterPro"/>
</dbReference>
<evidence type="ECO:0000313" key="3">
    <source>
        <dbReference type="Proteomes" id="UP000193719"/>
    </source>
</evidence>
<keyword evidence="3" id="KW-1185">Reference proteome</keyword>
<reference evidence="2 3" key="1">
    <citation type="submission" date="2016-08" db="EMBL/GenBank/DDBJ databases">
        <title>Genomes of anaerobic fungi encode conserved fungal cellulosomes for biomass hydrolysis.</title>
        <authorList>
            <consortium name="DOE Joint Genome Institute"/>
            <person name="Haitjema C.H."/>
            <person name="Gilmore S.P."/>
            <person name="Henske J.K."/>
            <person name="Solomon K.V."/>
            <person name="De Groot R."/>
            <person name="Kuo A."/>
            <person name="Mondo S.J."/>
            <person name="Salamov A.A."/>
            <person name="Labutti K."/>
            <person name="Zhao Z."/>
            <person name="Chiniquy J."/>
            <person name="Barry K."/>
            <person name="Brewer H.M."/>
            <person name="Purvine S.O."/>
            <person name="Wright A.T."/>
            <person name="Boxma B."/>
            <person name="Van Alen T."/>
            <person name="Hackstein J.H."/>
            <person name="Baker S.E."/>
            <person name="Grigoriev I.V."/>
            <person name="O'Malley M.A."/>
        </authorList>
    </citation>
    <scope>NUCLEOTIDE SEQUENCE [LARGE SCALE GENOMIC DNA]</scope>
    <source>
        <strain evidence="3">finn</strain>
    </source>
</reference>
<dbReference type="OrthoDB" id="504708at2759"/>
<accession>A0A1Y1VMC9</accession>
<feature type="chain" id="PRO_5012982727" evidence="1">
    <location>
        <begin position="24"/>
        <end position="455"/>
    </location>
</feature>
<evidence type="ECO:0000313" key="2">
    <source>
        <dbReference type="EMBL" id="ORX60058.1"/>
    </source>
</evidence>
<dbReference type="EMBL" id="MCFH01000002">
    <property type="protein sequence ID" value="ORX60058.1"/>
    <property type="molecule type" value="Genomic_DNA"/>
</dbReference>
<dbReference type="AlphaFoldDB" id="A0A1Y1VMC9"/>
<proteinExistence type="predicted"/>
<dbReference type="Proteomes" id="UP000193719">
    <property type="component" value="Unassembled WGS sequence"/>
</dbReference>